<comment type="caution">
    <text evidence="2">The sequence shown here is derived from an EMBL/GenBank/DDBJ whole genome shotgun (WGS) entry which is preliminary data.</text>
</comment>
<dbReference type="EMBL" id="BAAARE010000016">
    <property type="protein sequence ID" value="GAA2493940.1"/>
    <property type="molecule type" value="Genomic_DNA"/>
</dbReference>
<keyword evidence="1" id="KW-0812">Transmembrane</keyword>
<evidence type="ECO:0000256" key="1">
    <source>
        <dbReference type="SAM" id="Phobius"/>
    </source>
</evidence>
<keyword evidence="3" id="KW-1185">Reference proteome</keyword>
<keyword evidence="1" id="KW-1133">Transmembrane helix</keyword>
<organism evidence="2 3">
    <name type="scientific">Terrabacter carboxydivorans</name>
    <dbReference type="NCBI Taxonomy" id="619730"/>
    <lineage>
        <taxon>Bacteria</taxon>
        <taxon>Bacillati</taxon>
        <taxon>Actinomycetota</taxon>
        <taxon>Actinomycetes</taxon>
        <taxon>Micrococcales</taxon>
        <taxon>Intrasporangiaceae</taxon>
        <taxon>Terrabacter</taxon>
    </lineage>
</organism>
<feature type="transmembrane region" description="Helical" evidence="1">
    <location>
        <begin position="215"/>
        <end position="237"/>
    </location>
</feature>
<sequence>MNETRPTPPARAAEVAAAEDALASTELLRRVARRDTQGLAIPLLVLGPLTVAAAALQRLWLWWTVRDLGPGESRSATEGEMAFTNVVDTYWGTVGALGLLAIGLWFAVRSRRLGAGAGPGAWVAAAVAVFVLVAYNGIFVWVPFLLPLTMVSVLAPSAVIALALLLVAWRRHNGRLAAWALAFGVVTVLASLGFFDNRLYDLLTLVRLPTDVVLAVGGWGDLVAQVALGVAMVVTGLRARRADQHASVTP</sequence>
<name>A0ABN3M313_9MICO</name>
<feature type="transmembrane region" description="Helical" evidence="1">
    <location>
        <begin position="90"/>
        <end position="108"/>
    </location>
</feature>
<dbReference type="RefSeq" id="WP_344256309.1">
    <property type="nucleotide sequence ID" value="NZ_BAAARE010000016.1"/>
</dbReference>
<feature type="transmembrane region" description="Helical" evidence="1">
    <location>
        <begin position="148"/>
        <end position="169"/>
    </location>
</feature>
<feature type="transmembrane region" description="Helical" evidence="1">
    <location>
        <begin position="120"/>
        <end position="142"/>
    </location>
</feature>
<gene>
    <name evidence="2" type="ORF">GCM10009858_34940</name>
</gene>
<keyword evidence="1" id="KW-0472">Membrane</keyword>
<evidence type="ECO:0000313" key="3">
    <source>
        <dbReference type="Proteomes" id="UP001500730"/>
    </source>
</evidence>
<evidence type="ECO:0008006" key="4">
    <source>
        <dbReference type="Google" id="ProtNLM"/>
    </source>
</evidence>
<evidence type="ECO:0000313" key="2">
    <source>
        <dbReference type="EMBL" id="GAA2493940.1"/>
    </source>
</evidence>
<protein>
    <recommendedName>
        <fullName evidence="4">Lycopene cyclase domain-containing protein</fullName>
    </recommendedName>
</protein>
<reference evidence="2 3" key="1">
    <citation type="journal article" date="2019" name="Int. J. Syst. Evol. Microbiol.">
        <title>The Global Catalogue of Microorganisms (GCM) 10K type strain sequencing project: providing services to taxonomists for standard genome sequencing and annotation.</title>
        <authorList>
            <consortium name="The Broad Institute Genomics Platform"/>
            <consortium name="The Broad Institute Genome Sequencing Center for Infectious Disease"/>
            <person name="Wu L."/>
            <person name="Ma J."/>
        </authorList>
    </citation>
    <scope>NUCLEOTIDE SEQUENCE [LARGE SCALE GENOMIC DNA]</scope>
    <source>
        <strain evidence="2 3">JCM 16259</strain>
    </source>
</reference>
<proteinExistence type="predicted"/>
<feature type="transmembrane region" description="Helical" evidence="1">
    <location>
        <begin position="176"/>
        <end position="195"/>
    </location>
</feature>
<dbReference type="Proteomes" id="UP001500730">
    <property type="component" value="Unassembled WGS sequence"/>
</dbReference>
<accession>A0ABN3M313</accession>
<feature type="transmembrane region" description="Helical" evidence="1">
    <location>
        <begin position="39"/>
        <end position="63"/>
    </location>
</feature>